<dbReference type="Proteomes" id="UP001207605">
    <property type="component" value="Unassembled WGS sequence"/>
</dbReference>
<gene>
    <name evidence="2" type="ORF">OCV65_02675</name>
</gene>
<dbReference type="EMBL" id="JAOQJV010000002">
    <property type="protein sequence ID" value="MCU6699143.1"/>
    <property type="molecule type" value="Genomic_DNA"/>
</dbReference>
<evidence type="ECO:0000313" key="3">
    <source>
        <dbReference type="Proteomes" id="UP001207605"/>
    </source>
</evidence>
<comment type="caution">
    <text evidence="2">The sequence shown here is derived from an EMBL/GenBank/DDBJ whole genome shotgun (WGS) entry which is preliminary data.</text>
</comment>
<keyword evidence="3" id="KW-1185">Reference proteome</keyword>
<proteinExistence type="predicted"/>
<protein>
    <recommendedName>
        <fullName evidence="4">DUF669 domain-containing protein</fullName>
    </recommendedName>
</protein>
<evidence type="ECO:0008006" key="4">
    <source>
        <dbReference type="Google" id="ProtNLM"/>
    </source>
</evidence>
<evidence type="ECO:0000256" key="1">
    <source>
        <dbReference type="SAM" id="MobiDB-lite"/>
    </source>
</evidence>
<evidence type="ECO:0000313" key="2">
    <source>
        <dbReference type="EMBL" id="MCU6699143.1"/>
    </source>
</evidence>
<reference evidence="2 3" key="1">
    <citation type="journal article" date="2021" name="ISME Commun">
        <title>Automated analysis of genomic sequences facilitates high-throughput and comprehensive description of bacteria.</title>
        <authorList>
            <person name="Hitch T.C.A."/>
        </authorList>
    </citation>
    <scope>NUCLEOTIDE SEQUENCE [LARGE SCALE GENOMIC DNA]</scope>
    <source>
        <strain evidence="2 3">Sanger_02</strain>
    </source>
</reference>
<feature type="compositionally biased region" description="Low complexity" evidence="1">
    <location>
        <begin position="143"/>
        <end position="160"/>
    </location>
</feature>
<dbReference type="RefSeq" id="WP_055304129.1">
    <property type="nucleotide sequence ID" value="NZ_JAOQJV010000002.1"/>
</dbReference>
<organism evidence="2 3">
    <name type="scientific">Dorea ammoniilytica</name>
    <dbReference type="NCBI Taxonomy" id="2981788"/>
    <lineage>
        <taxon>Bacteria</taxon>
        <taxon>Bacillati</taxon>
        <taxon>Bacillota</taxon>
        <taxon>Clostridia</taxon>
        <taxon>Lachnospirales</taxon>
        <taxon>Lachnospiraceae</taxon>
        <taxon>Dorea</taxon>
    </lineage>
</organism>
<accession>A0ABT2S3Q4</accession>
<sequence length="169" mass="18621">MARIPMTSGFVIIPEGEYVFRIYDATYDEDFGRIEIKLVNAQGATHTERFSIKDKNDEYNEKALNAFSYFAKTAMNDYTMEDIDPEQLINHYIRAEVVHTKVPSNKDPNKEVTFANLGDKSPADGFDTEPVARALTLGNGNNAAPKAAPKTQTTSAPAKTGLDIDALLG</sequence>
<feature type="region of interest" description="Disordered" evidence="1">
    <location>
        <begin position="137"/>
        <end position="169"/>
    </location>
</feature>
<name>A0ABT2S3Q4_9FIRM</name>